<name>A0ACA9QVL5_9GLOM</name>
<dbReference type="EMBL" id="CAJVQC010038441">
    <property type="protein sequence ID" value="CAG8766189.1"/>
    <property type="molecule type" value="Genomic_DNA"/>
</dbReference>
<keyword evidence="2" id="KW-1185">Reference proteome</keyword>
<organism evidence="1 2">
    <name type="scientific">Racocetra persica</name>
    <dbReference type="NCBI Taxonomy" id="160502"/>
    <lineage>
        <taxon>Eukaryota</taxon>
        <taxon>Fungi</taxon>
        <taxon>Fungi incertae sedis</taxon>
        <taxon>Mucoromycota</taxon>
        <taxon>Glomeromycotina</taxon>
        <taxon>Glomeromycetes</taxon>
        <taxon>Diversisporales</taxon>
        <taxon>Gigasporaceae</taxon>
        <taxon>Racocetra</taxon>
    </lineage>
</organism>
<feature type="non-terminal residue" evidence="1">
    <location>
        <position position="1"/>
    </location>
</feature>
<evidence type="ECO:0000313" key="1">
    <source>
        <dbReference type="EMBL" id="CAG8766189.1"/>
    </source>
</evidence>
<comment type="caution">
    <text evidence="1">The sequence shown here is derived from an EMBL/GenBank/DDBJ whole genome shotgun (WGS) entry which is preliminary data.</text>
</comment>
<accession>A0ACA9QVL5</accession>
<sequence length="86" mass="10485">RSYKNQRGLNQYETIVYSNYNIPRANIILQSPKAISEFKKTLIFLIQNKLKKWENIKRYSPNRRWYYCVFAEKEAYDRLSNILEDS</sequence>
<proteinExistence type="predicted"/>
<gene>
    <name evidence="1" type="ORF">RPERSI_LOCUS15818</name>
</gene>
<protein>
    <submittedName>
        <fullName evidence="1">14141_t:CDS:1</fullName>
    </submittedName>
</protein>
<feature type="non-terminal residue" evidence="1">
    <location>
        <position position="86"/>
    </location>
</feature>
<reference evidence="1" key="1">
    <citation type="submission" date="2021-06" db="EMBL/GenBank/DDBJ databases">
        <authorList>
            <person name="Kallberg Y."/>
            <person name="Tangrot J."/>
            <person name="Rosling A."/>
        </authorList>
    </citation>
    <scope>NUCLEOTIDE SEQUENCE</scope>
    <source>
        <strain evidence="1">MA461A</strain>
    </source>
</reference>
<dbReference type="Proteomes" id="UP000789920">
    <property type="component" value="Unassembled WGS sequence"/>
</dbReference>
<evidence type="ECO:0000313" key="2">
    <source>
        <dbReference type="Proteomes" id="UP000789920"/>
    </source>
</evidence>